<dbReference type="PRINTS" id="PR00081">
    <property type="entry name" value="GDHRDH"/>
</dbReference>
<dbReference type="PANTHER" id="PTHR43008">
    <property type="entry name" value="BENZIL REDUCTASE"/>
    <property type="match status" value="1"/>
</dbReference>
<dbReference type="PANTHER" id="PTHR43008:SF13">
    <property type="entry name" value="L-XYLULOSE REDUCTASE-RELATED"/>
    <property type="match status" value="1"/>
</dbReference>
<dbReference type="PRINTS" id="PR00080">
    <property type="entry name" value="SDRFAMILY"/>
</dbReference>
<dbReference type="GO" id="GO:0050085">
    <property type="term" value="F:mannitol 2-dehydrogenase (NADP+) activity"/>
    <property type="evidence" value="ECO:0007669"/>
    <property type="project" value="UniProtKB-ARBA"/>
</dbReference>
<dbReference type="FunFam" id="3.40.50.720:FF:000090">
    <property type="entry name" value="NADP-dependent mannitol dehydrogenase"/>
    <property type="match status" value="1"/>
</dbReference>
<keyword evidence="2" id="KW-0521">NADP</keyword>
<protein>
    <submittedName>
        <fullName evidence="4">Reductase</fullName>
    </submittedName>
</protein>
<comment type="caution">
    <text evidence="4">The sequence shown here is derived from an EMBL/GenBank/DDBJ whole genome shotgun (WGS) entry which is preliminary data.</text>
</comment>
<dbReference type="InterPro" id="IPR036291">
    <property type="entry name" value="NAD(P)-bd_dom_sf"/>
</dbReference>
<dbReference type="OrthoDB" id="1888931at2759"/>
<dbReference type="GO" id="GO:0044550">
    <property type="term" value="P:secondary metabolite biosynthetic process"/>
    <property type="evidence" value="ECO:0007669"/>
    <property type="project" value="UniProtKB-ARBA"/>
</dbReference>
<gene>
    <name evidence="4" type="ORF">PHISCL_02076</name>
</gene>
<dbReference type="SUPFAM" id="SSF51735">
    <property type="entry name" value="NAD(P)-binding Rossmann-fold domains"/>
    <property type="match status" value="1"/>
</dbReference>
<accession>A0A3A2ZR26</accession>
<proteinExistence type="inferred from homology"/>
<dbReference type="GO" id="GO:0019594">
    <property type="term" value="P:mannitol metabolic process"/>
    <property type="evidence" value="ECO:0007669"/>
    <property type="project" value="UniProtKB-ARBA"/>
</dbReference>
<dbReference type="Pfam" id="PF13561">
    <property type="entry name" value="adh_short_C2"/>
    <property type="match status" value="1"/>
</dbReference>
<dbReference type="AlphaFoldDB" id="A0A3A2ZR26"/>
<dbReference type="EMBL" id="MVGC01000043">
    <property type="protein sequence ID" value="RJE25609.1"/>
    <property type="molecule type" value="Genomic_DNA"/>
</dbReference>
<evidence type="ECO:0000313" key="5">
    <source>
        <dbReference type="Proteomes" id="UP000266188"/>
    </source>
</evidence>
<evidence type="ECO:0000256" key="3">
    <source>
        <dbReference type="ARBA" id="ARBA00023002"/>
    </source>
</evidence>
<dbReference type="GO" id="GO:0050664">
    <property type="term" value="F:oxidoreductase activity, acting on NAD(P)H, oxygen as acceptor"/>
    <property type="evidence" value="ECO:0007669"/>
    <property type="project" value="TreeGrafter"/>
</dbReference>
<dbReference type="InterPro" id="IPR002347">
    <property type="entry name" value="SDR_fam"/>
</dbReference>
<evidence type="ECO:0000256" key="2">
    <source>
        <dbReference type="ARBA" id="ARBA00022857"/>
    </source>
</evidence>
<dbReference type="Proteomes" id="UP000266188">
    <property type="component" value="Unassembled WGS sequence"/>
</dbReference>
<evidence type="ECO:0000313" key="4">
    <source>
        <dbReference type="EMBL" id="RJE25609.1"/>
    </source>
</evidence>
<evidence type="ECO:0000256" key="1">
    <source>
        <dbReference type="ARBA" id="ARBA00006484"/>
    </source>
</evidence>
<organism evidence="4 5">
    <name type="scientific">Aspergillus sclerotialis</name>
    <dbReference type="NCBI Taxonomy" id="2070753"/>
    <lineage>
        <taxon>Eukaryota</taxon>
        <taxon>Fungi</taxon>
        <taxon>Dikarya</taxon>
        <taxon>Ascomycota</taxon>
        <taxon>Pezizomycotina</taxon>
        <taxon>Eurotiomycetes</taxon>
        <taxon>Eurotiomycetidae</taxon>
        <taxon>Eurotiales</taxon>
        <taxon>Aspergillaceae</taxon>
        <taxon>Aspergillus</taxon>
        <taxon>Aspergillus subgen. Polypaecilum</taxon>
    </lineage>
</organism>
<reference evidence="5" key="1">
    <citation type="submission" date="2017-02" db="EMBL/GenBank/DDBJ databases">
        <authorList>
            <person name="Tafer H."/>
            <person name="Lopandic K."/>
        </authorList>
    </citation>
    <scope>NUCLEOTIDE SEQUENCE [LARGE SCALE GENOMIC DNA]</scope>
    <source>
        <strain evidence="5">CBS 366.77</strain>
    </source>
</reference>
<dbReference type="STRING" id="2070753.A0A3A2ZR26"/>
<dbReference type="InterPro" id="IPR020904">
    <property type="entry name" value="Sc_DH/Rdtase_CS"/>
</dbReference>
<comment type="similarity">
    <text evidence="1">Belongs to the short-chain dehydrogenases/reductases (SDR) family.</text>
</comment>
<sequence length="293" mass="31639">MASNPVHNGHFVHNNTTAPENRRVMAMFSLKGKTAIVSGAGAGIGLQVTHALAEAGANVAMWYSSNANCHERAAEVAEKYGVQCKAYQVNITDPQAVEEAVNTSVKDFNGRLDVFIANAGIPWTKGPMVDAPLDHYANVVNVDLNGTFYCAKYAAAHWRRQKEEGTDLNGQKLNNFTYGSFVATASMSGHIVNIPQMQVAYNAAKSGVLHMCKSLAVEWVKFARANTVSPGYTVTEISNFVPKETKDIWKDKIPMGREGEAHELKGAYLYLASDAASYTTGADIVVDGGYSLP</sequence>
<keyword evidence="3" id="KW-0560">Oxidoreductase</keyword>
<keyword evidence="5" id="KW-1185">Reference proteome</keyword>
<dbReference type="Gene3D" id="3.40.50.720">
    <property type="entry name" value="NAD(P)-binding Rossmann-like Domain"/>
    <property type="match status" value="1"/>
</dbReference>
<name>A0A3A2ZR26_9EURO</name>
<dbReference type="PROSITE" id="PS00061">
    <property type="entry name" value="ADH_SHORT"/>
    <property type="match status" value="1"/>
</dbReference>